<evidence type="ECO:0000313" key="2">
    <source>
        <dbReference type="EMBL" id="SCW01603.1"/>
    </source>
</evidence>
<feature type="compositionally biased region" description="Basic residues" evidence="1">
    <location>
        <begin position="512"/>
        <end position="522"/>
    </location>
</feature>
<feature type="region of interest" description="Disordered" evidence="1">
    <location>
        <begin position="134"/>
        <end position="214"/>
    </location>
</feature>
<keyword evidence="3" id="KW-1185">Reference proteome</keyword>
<protein>
    <submittedName>
        <fullName evidence="2">LAFE_0E03290g1_1</fullName>
    </submittedName>
</protein>
<feature type="region of interest" description="Disordered" evidence="1">
    <location>
        <begin position="240"/>
        <end position="328"/>
    </location>
</feature>
<feature type="compositionally biased region" description="Polar residues" evidence="1">
    <location>
        <begin position="148"/>
        <end position="205"/>
    </location>
</feature>
<proteinExistence type="predicted"/>
<reference evidence="3" key="1">
    <citation type="submission" date="2016-03" db="EMBL/GenBank/DDBJ databases">
        <authorList>
            <person name="Devillers H."/>
        </authorList>
    </citation>
    <scope>NUCLEOTIDE SEQUENCE [LARGE SCALE GENOMIC DNA]</scope>
</reference>
<feature type="compositionally biased region" description="Low complexity" evidence="1">
    <location>
        <begin position="487"/>
        <end position="504"/>
    </location>
</feature>
<feature type="compositionally biased region" description="Low complexity" evidence="1">
    <location>
        <begin position="310"/>
        <end position="319"/>
    </location>
</feature>
<feature type="compositionally biased region" description="Polar residues" evidence="1">
    <location>
        <begin position="265"/>
        <end position="299"/>
    </location>
</feature>
<dbReference type="OrthoDB" id="4067583at2759"/>
<dbReference type="STRING" id="4955.A0A1G4MCV6"/>
<feature type="region of interest" description="Disordered" evidence="1">
    <location>
        <begin position="401"/>
        <end position="522"/>
    </location>
</feature>
<name>A0A1G4MCV6_LACFM</name>
<evidence type="ECO:0000313" key="3">
    <source>
        <dbReference type="Proteomes" id="UP000190831"/>
    </source>
</evidence>
<accession>A0A1G4MCV6</accession>
<evidence type="ECO:0000256" key="1">
    <source>
        <dbReference type="SAM" id="MobiDB-lite"/>
    </source>
</evidence>
<dbReference type="EMBL" id="LT598488">
    <property type="protein sequence ID" value="SCW01603.1"/>
    <property type="molecule type" value="Genomic_DNA"/>
</dbReference>
<dbReference type="OMA" id="PGGHYKN"/>
<organism evidence="2 3">
    <name type="scientific">Lachancea fermentati</name>
    <name type="common">Zygosaccharomyces fermentati</name>
    <dbReference type="NCBI Taxonomy" id="4955"/>
    <lineage>
        <taxon>Eukaryota</taxon>
        <taxon>Fungi</taxon>
        <taxon>Dikarya</taxon>
        <taxon>Ascomycota</taxon>
        <taxon>Saccharomycotina</taxon>
        <taxon>Saccharomycetes</taxon>
        <taxon>Saccharomycetales</taxon>
        <taxon>Saccharomycetaceae</taxon>
        <taxon>Lachancea</taxon>
    </lineage>
</organism>
<feature type="region of interest" description="Disordered" evidence="1">
    <location>
        <begin position="334"/>
        <end position="353"/>
    </location>
</feature>
<dbReference type="Proteomes" id="UP000190831">
    <property type="component" value="Chromosome E"/>
</dbReference>
<dbReference type="AlphaFoldDB" id="A0A1G4MCV6"/>
<gene>
    <name evidence="2" type="ORF">LAFE_0E03290G</name>
</gene>
<sequence length="602" mass="66441">MSVNTQRLSAMIDSLNDGNDNDELLYMPRSANNSPPKKQEYTPSPIKQHEYLMRPPVMTGDGATISTHSHSLHSYNSPGNRESMISDYSASIHEGVPVSYVVSSADNSQQTTQIRSTLNFISSQETVGLGISPVEESELSDDSEKAPASNSDNQKFGNTSATDLDPNSSLRLAISGHNTHQKALSSIGSGNLASESGHSRNYSNMSGSGSGSASYVMQDNAQQRYMSDRIRVTKIKEEVRSDEEVDIESSRLHSEEQQPAEICRRSTNASASQKSTNDTVSRTTTNVSPARSQSKVSVQRSDRTAEDNQSIVSSIIPPITTKVPDESSRVKYADRAITTDYTPSIPPRSKNRPKSHIFIKDSLEEIQNQLQQQMMDESASVSRASTTKSSSYYSAADQANEEFGQPDDDSYFHRPLPNIPQEVEKEKTNNVDRSGTLLVKPVSEKSLQTPPRMPNPPKMPESVNTESRSRDRGLSEINVPAERESKTLNSTPKTPTSKTSSPSKAKPEKHFNTKKGKGKKNHLKKEMRSFDIDTISQLLSVTKGTLIGSEFANLGIRTEEKRALERLVDSLSRLTADMVLDPERYEEGLKRLEKATRALEGF</sequence>